<name>A0AAV1UFX8_9STRA</name>
<keyword evidence="1" id="KW-1133">Transmembrane helix</keyword>
<dbReference type="EMBL" id="CAKLBY020000194">
    <property type="protein sequence ID" value="CAK7933451.1"/>
    <property type="molecule type" value="Genomic_DNA"/>
</dbReference>
<dbReference type="Proteomes" id="UP001162060">
    <property type="component" value="Unassembled WGS sequence"/>
</dbReference>
<evidence type="ECO:0000313" key="3">
    <source>
        <dbReference type="EMBL" id="CAK7933451.1"/>
    </source>
</evidence>
<organism evidence="3 4">
    <name type="scientific">Peronospora matthiolae</name>
    <dbReference type="NCBI Taxonomy" id="2874970"/>
    <lineage>
        <taxon>Eukaryota</taxon>
        <taxon>Sar</taxon>
        <taxon>Stramenopiles</taxon>
        <taxon>Oomycota</taxon>
        <taxon>Peronosporomycetes</taxon>
        <taxon>Peronosporales</taxon>
        <taxon>Peronosporaceae</taxon>
        <taxon>Peronospora</taxon>
    </lineage>
</organism>
<evidence type="ECO:0000256" key="2">
    <source>
        <dbReference type="SAM" id="SignalP"/>
    </source>
</evidence>
<keyword evidence="2" id="KW-0732">Signal</keyword>
<evidence type="ECO:0008006" key="5">
    <source>
        <dbReference type="Google" id="ProtNLM"/>
    </source>
</evidence>
<reference evidence="3" key="1">
    <citation type="submission" date="2024-01" db="EMBL/GenBank/DDBJ databases">
        <authorList>
            <person name="Webb A."/>
        </authorList>
    </citation>
    <scope>NUCLEOTIDE SEQUENCE</scope>
    <source>
        <strain evidence="3">Pm1</strain>
    </source>
</reference>
<feature type="signal peptide" evidence="2">
    <location>
        <begin position="1"/>
        <end position="24"/>
    </location>
</feature>
<keyword evidence="1" id="KW-0472">Membrane</keyword>
<dbReference type="AlphaFoldDB" id="A0AAV1UFX8"/>
<accession>A0AAV1UFX8</accession>
<feature type="transmembrane region" description="Helical" evidence="1">
    <location>
        <begin position="110"/>
        <end position="127"/>
    </location>
</feature>
<sequence length="132" mass="14480">MHARFSTALFAVTFVFSFVCLTSAGHSSVEGQTKGSPTTRRVRLASVVPEERGLWESFSQLILRKNVAASIHPEPPANSAGQLANEAGVVENPRSVLSFFSDETCSVPRYYLILVALFFGMFVLEGLRRVRG</sequence>
<evidence type="ECO:0000313" key="4">
    <source>
        <dbReference type="Proteomes" id="UP001162060"/>
    </source>
</evidence>
<gene>
    <name evidence="3" type="ORF">PM001_LOCUS18601</name>
</gene>
<protein>
    <recommendedName>
        <fullName evidence="5">Transmembrane protein</fullName>
    </recommendedName>
</protein>
<keyword evidence="1" id="KW-0812">Transmembrane</keyword>
<feature type="chain" id="PRO_5043662500" description="Transmembrane protein" evidence="2">
    <location>
        <begin position="25"/>
        <end position="132"/>
    </location>
</feature>
<proteinExistence type="predicted"/>
<evidence type="ECO:0000256" key="1">
    <source>
        <dbReference type="SAM" id="Phobius"/>
    </source>
</evidence>
<comment type="caution">
    <text evidence="3">The sequence shown here is derived from an EMBL/GenBank/DDBJ whole genome shotgun (WGS) entry which is preliminary data.</text>
</comment>